<dbReference type="RefSeq" id="WP_170146754.1">
    <property type="nucleotide sequence ID" value="NZ_RBIQ01000009.1"/>
</dbReference>
<dbReference type="EMBL" id="RBIQ01000009">
    <property type="protein sequence ID" value="RKR12459.1"/>
    <property type="molecule type" value="Genomic_DNA"/>
</dbReference>
<evidence type="ECO:0000256" key="1">
    <source>
        <dbReference type="SAM" id="SignalP"/>
    </source>
</evidence>
<reference evidence="3 4" key="1">
    <citation type="submission" date="2018-10" db="EMBL/GenBank/DDBJ databases">
        <title>Genomic Encyclopedia of Archaeal and Bacterial Type Strains, Phase II (KMG-II): from individual species to whole genera.</title>
        <authorList>
            <person name="Goeker M."/>
        </authorList>
    </citation>
    <scope>NUCLEOTIDE SEQUENCE [LARGE SCALE GENOMIC DNA]</scope>
    <source>
        <strain evidence="3 4">DSM 25230</strain>
    </source>
</reference>
<comment type="caution">
    <text evidence="3">The sequence shown here is derived from an EMBL/GenBank/DDBJ whole genome shotgun (WGS) entry which is preliminary data.</text>
</comment>
<feature type="chain" id="PRO_5019776296" description="DUF2059 domain-containing protein" evidence="1">
    <location>
        <begin position="21"/>
        <end position="171"/>
    </location>
</feature>
<proteinExistence type="predicted"/>
<keyword evidence="1" id="KW-0732">Signal</keyword>
<dbReference type="AlphaFoldDB" id="A0A495E7A6"/>
<organism evidence="3 4">
    <name type="scientific">Maribacter vaceletii</name>
    <dbReference type="NCBI Taxonomy" id="1206816"/>
    <lineage>
        <taxon>Bacteria</taxon>
        <taxon>Pseudomonadati</taxon>
        <taxon>Bacteroidota</taxon>
        <taxon>Flavobacteriia</taxon>
        <taxon>Flavobacteriales</taxon>
        <taxon>Flavobacteriaceae</taxon>
        <taxon>Maribacter</taxon>
    </lineage>
</organism>
<keyword evidence="4" id="KW-1185">Reference proteome</keyword>
<name>A0A495E7A6_9FLAO</name>
<sequence length="171" mass="19558">MQQLKYFLLFLLCIPVFSNAQDKNTTALVGNYLEVNGSMGQYNFAYDELLKMLKGRYPENNSNAEGWKYLKENKTKAVGEMKTLLIPIYETNFTKEDISKMVSFYTSATGKQLLTDRSKMNPAQKEKLNTFYNSEVGKKIIEKQSILGTEISKASEGWSRDLYETALSLLK</sequence>
<protein>
    <recommendedName>
        <fullName evidence="2">DUF2059 domain-containing protein</fullName>
    </recommendedName>
</protein>
<evidence type="ECO:0000313" key="3">
    <source>
        <dbReference type="EMBL" id="RKR12459.1"/>
    </source>
</evidence>
<accession>A0A495E7A6</accession>
<evidence type="ECO:0000259" key="2">
    <source>
        <dbReference type="Pfam" id="PF09832"/>
    </source>
</evidence>
<dbReference type="InterPro" id="IPR018637">
    <property type="entry name" value="DUF2059"/>
</dbReference>
<feature type="domain" description="DUF2059" evidence="2">
    <location>
        <begin position="80"/>
        <end position="116"/>
    </location>
</feature>
<feature type="domain" description="DUF2059" evidence="2">
    <location>
        <begin position="121"/>
        <end position="162"/>
    </location>
</feature>
<gene>
    <name evidence="3" type="ORF">CLV91_2590</name>
</gene>
<dbReference type="Proteomes" id="UP000269412">
    <property type="component" value="Unassembled WGS sequence"/>
</dbReference>
<evidence type="ECO:0000313" key="4">
    <source>
        <dbReference type="Proteomes" id="UP000269412"/>
    </source>
</evidence>
<feature type="signal peptide" evidence="1">
    <location>
        <begin position="1"/>
        <end position="20"/>
    </location>
</feature>
<dbReference type="Pfam" id="PF09832">
    <property type="entry name" value="DUF2059"/>
    <property type="match status" value="2"/>
</dbReference>